<dbReference type="NCBIfam" id="TIGR00621">
    <property type="entry name" value="ssb"/>
    <property type="match status" value="1"/>
</dbReference>
<evidence type="ECO:0000313" key="6">
    <source>
        <dbReference type="Proteomes" id="UP000230882"/>
    </source>
</evidence>
<evidence type="ECO:0000256" key="3">
    <source>
        <dbReference type="RuleBase" id="RU000524"/>
    </source>
</evidence>
<dbReference type="Gene3D" id="2.40.50.140">
    <property type="entry name" value="Nucleic acid-binding proteins"/>
    <property type="match status" value="1"/>
</dbReference>
<protein>
    <recommendedName>
        <fullName evidence="2 3">Single-stranded DNA-binding protein</fullName>
        <shortName evidence="2">SSB</shortName>
    </recommendedName>
</protein>
<dbReference type="HAMAP" id="MF_00984">
    <property type="entry name" value="SSB"/>
    <property type="match status" value="1"/>
</dbReference>
<dbReference type="SUPFAM" id="SSF50249">
    <property type="entry name" value="Nucleic acid-binding proteins"/>
    <property type="match status" value="1"/>
</dbReference>
<comment type="subunit">
    <text evidence="2">Homotetramer.</text>
</comment>
<accession>A0A2H0UVR8</accession>
<feature type="compositionally biased region" description="Acidic residues" evidence="4">
    <location>
        <begin position="130"/>
        <end position="139"/>
    </location>
</feature>
<dbReference type="Proteomes" id="UP000230882">
    <property type="component" value="Unassembled WGS sequence"/>
</dbReference>
<keyword evidence="1 2" id="KW-0238">DNA-binding</keyword>
<evidence type="ECO:0000256" key="2">
    <source>
        <dbReference type="HAMAP-Rule" id="MF_00984"/>
    </source>
</evidence>
<dbReference type="GO" id="GO:0003697">
    <property type="term" value="F:single-stranded DNA binding"/>
    <property type="evidence" value="ECO:0007669"/>
    <property type="project" value="UniProtKB-UniRule"/>
</dbReference>
<sequence>MNLNKVFVLGNVTRDPEQKNLPSGLPVASFGLATNRFYTQNGEKKQETEFHNIVTFGRLAEIASQYLKKGSLVLIEGRLRTRNWQDSSGNKHYRTEITAERMQLGPRAGGLQSFRPGPEPTEEKTKVPEEEIPVIEEGDEAKASSSPTEPRRGEGKDEDEVFIARAIAREEQSPKQNPEDNTADNKDDKEINVNEIPF</sequence>
<evidence type="ECO:0000256" key="4">
    <source>
        <dbReference type="SAM" id="MobiDB-lite"/>
    </source>
</evidence>
<evidence type="ECO:0000313" key="5">
    <source>
        <dbReference type="EMBL" id="PIR90946.1"/>
    </source>
</evidence>
<dbReference type="PANTHER" id="PTHR10302:SF27">
    <property type="entry name" value="SINGLE-STRANDED DNA-BINDING PROTEIN"/>
    <property type="match status" value="1"/>
</dbReference>
<proteinExistence type="inferred from homology"/>
<dbReference type="Pfam" id="PF00436">
    <property type="entry name" value="SSB"/>
    <property type="match status" value="1"/>
</dbReference>
<comment type="caution">
    <text evidence="2">Lacks conserved residue(s) required for the propagation of feature annotation.</text>
</comment>
<name>A0A2H0UVR8_9BACT</name>
<dbReference type="EMBL" id="PFAU01000038">
    <property type="protein sequence ID" value="PIR90946.1"/>
    <property type="molecule type" value="Genomic_DNA"/>
</dbReference>
<dbReference type="InterPro" id="IPR012340">
    <property type="entry name" value="NA-bd_OB-fold"/>
</dbReference>
<dbReference type="GO" id="GO:0009295">
    <property type="term" value="C:nucleoid"/>
    <property type="evidence" value="ECO:0007669"/>
    <property type="project" value="TreeGrafter"/>
</dbReference>
<comment type="caution">
    <text evidence="5">The sequence shown here is derived from an EMBL/GenBank/DDBJ whole genome shotgun (WGS) entry which is preliminary data.</text>
</comment>
<feature type="compositionally biased region" description="Basic and acidic residues" evidence="4">
    <location>
        <begin position="183"/>
        <end position="192"/>
    </location>
</feature>
<reference evidence="6" key="1">
    <citation type="submission" date="2017-09" db="EMBL/GenBank/DDBJ databases">
        <title>Depth-based differentiation of microbial function through sediment-hosted aquifers and enrichment of novel symbionts in the deep terrestrial subsurface.</title>
        <authorList>
            <person name="Probst A.J."/>
            <person name="Ladd B."/>
            <person name="Jarett J.K."/>
            <person name="Geller-Mcgrath D.E."/>
            <person name="Sieber C.M.K."/>
            <person name="Emerson J.B."/>
            <person name="Anantharaman K."/>
            <person name="Thomas B.C."/>
            <person name="Malmstrom R."/>
            <person name="Stieglmeier M."/>
            <person name="Klingl A."/>
            <person name="Woyke T."/>
            <person name="Ryan C.M."/>
            <person name="Banfield J.F."/>
        </authorList>
    </citation>
    <scope>NUCLEOTIDE SEQUENCE [LARGE SCALE GENOMIC DNA]</scope>
</reference>
<dbReference type="PANTHER" id="PTHR10302">
    <property type="entry name" value="SINGLE-STRANDED DNA-BINDING PROTEIN"/>
    <property type="match status" value="1"/>
</dbReference>
<feature type="region of interest" description="Disordered" evidence="4">
    <location>
        <begin position="97"/>
        <end position="198"/>
    </location>
</feature>
<dbReference type="PROSITE" id="PS50935">
    <property type="entry name" value="SSB"/>
    <property type="match status" value="1"/>
</dbReference>
<dbReference type="CDD" id="cd04496">
    <property type="entry name" value="SSB_OBF"/>
    <property type="match status" value="1"/>
</dbReference>
<gene>
    <name evidence="5" type="ORF">COU02_01575</name>
</gene>
<dbReference type="GO" id="GO:0006260">
    <property type="term" value="P:DNA replication"/>
    <property type="evidence" value="ECO:0007669"/>
    <property type="project" value="InterPro"/>
</dbReference>
<evidence type="ECO:0000256" key="1">
    <source>
        <dbReference type="ARBA" id="ARBA00023125"/>
    </source>
</evidence>
<dbReference type="AlphaFoldDB" id="A0A2H0UVR8"/>
<organism evidence="5 6">
    <name type="scientific">bacterium (Candidatus Gribaldobacteria) CG10_big_fil_rev_8_21_14_0_10_37_46</name>
    <dbReference type="NCBI Taxonomy" id="2014276"/>
    <lineage>
        <taxon>Bacteria</taxon>
        <taxon>Candidatus Gribaldobacteria</taxon>
    </lineage>
</organism>
<dbReference type="InterPro" id="IPR000424">
    <property type="entry name" value="Primosome_PriB/ssb"/>
</dbReference>
<dbReference type="InterPro" id="IPR011344">
    <property type="entry name" value="ssDNA-bd"/>
</dbReference>